<protein>
    <submittedName>
        <fullName evidence="2">Uncharacterized protein</fullName>
    </submittedName>
</protein>
<dbReference type="EMBL" id="JAACNO010000455">
    <property type="protein sequence ID" value="KAF4147536.1"/>
    <property type="molecule type" value="Genomic_DNA"/>
</dbReference>
<organism evidence="2 3">
    <name type="scientific">Phytophthora infestans</name>
    <name type="common">Potato late blight agent</name>
    <name type="synonym">Botrytis infestans</name>
    <dbReference type="NCBI Taxonomy" id="4787"/>
    <lineage>
        <taxon>Eukaryota</taxon>
        <taxon>Sar</taxon>
        <taxon>Stramenopiles</taxon>
        <taxon>Oomycota</taxon>
        <taxon>Peronosporomycetes</taxon>
        <taxon>Peronosporales</taxon>
        <taxon>Peronosporaceae</taxon>
        <taxon>Phytophthora</taxon>
    </lineage>
</organism>
<gene>
    <name evidence="2" type="ORF">GN958_ATG03306</name>
    <name evidence="1" type="ORF">GN958_ATG22969</name>
</gene>
<proteinExistence type="predicted"/>
<dbReference type="AlphaFoldDB" id="A0A8S9V260"/>
<evidence type="ECO:0000313" key="3">
    <source>
        <dbReference type="Proteomes" id="UP000704712"/>
    </source>
</evidence>
<sequence>LSASPPEHPLTVTLRGTERIEALLQLDTQGPCRGHVVDSQPTLSRLITKELQSSSILHQVRPHPRLGRLTCLRAGGRRSTRTKLEFKLCLRHFAHPSGATKAAFRITKWTAASPTAAAALCHLKWKKIRRVVGLGPSAIEHAIFSMEPLLMPAGVWRAADKMYDHHITLSNQFMEAVTMLAESCWRLGGAILLQRGWR</sequence>
<feature type="non-terminal residue" evidence="2">
    <location>
        <position position="1"/>
    </location>
</feature>
<reference evidence="2" key="1">
    <citation type="submission" date="2020-03" db="EMBL/GenBank/DDBJ databases">
        <title>Hybrid Assembly of Korean Phytophthora infestans isolates.</title>
        <authorList>
            <person name="Prokchorchik M."/>
            <person name="Lee Y."/>
            <person name="Seo J."/>
            <person name="Cho J.-H."/>
            <person name="Park Y.-E."/>
            <person name="Jang D.-C."/>
            <person name="Im J.-S."/>
            <person name="Choi J.-G."/>
            <person name="Park H.-J."/>
            <person name="Lee G.-B."/>
            <person name="Lee Y.-G."/>
            <person name="Hong S.-Y."/>
            <person name="Cho K."/>
            <person name="Sohn K.H."/>
        </authorList>
    </citation>
    <scope>NUCLEOTIDE SEQUENCE</scope>
    <source>
        <strain evidence="2">KR_2_A2</strain>
    </source>
</reference>
<accession>A0A8S9V260</accession>
<dbReference type="EMBL" id="JAACNO010003220">
    <property type="protein sequence ID" value="KAF4127833.1"/>
    <property type="molecule type" value="Genomic_DNA"/>
</dbReference>
<name>A0A8S9V260_PHYIN</name>
<comment type="caution">
    <text evidence="2">The sequence shown here is derived from an EMBL/GenBank/DDBJ whole genome shotgun (WGS) entry which is preliminary data.</text>
</comment>
<evidence type="ECO:0000313" key="1">
    <source>
        <dbReference type="EMBL" id="KAF4127833.1"/>
    </source>
</evidence>
<evidence type="ECO:0000313" key="2">
    <source>
        <dbReference type="EMBL" id="KAF4147536.1"/>
    </source>
</evidence>
<dbReference type="Proteomes" id="UP000704712">
    <property type="component" value="Unassembled WGS sequence"/>
</dbReference>